<dbReference type="InterPro" id="IPR002195">
    <property type="entry name" value="Dihydroorotase_CS"/>
</dbReference>
<dbReference type="SUPFAM" id="SSF51556">
    <property type="entry name" value="Metallo-dependent hydrolases"/>
    <property type="match status" value="1"/>
</dbReference>
<feature type="binding site" evidence="7">
    <location>
        <position position="180"/>
    </location>
    <ligand>
        <name>Zn(2+)</name>
        <dbReference type="ChEBI" id="CHEBI:29105"/>
        <label>2</label>
    </ligand>
</feature>
<dbReference type="PROSITE" id="PS00482">
    <property type="entry name" value="DIHYDROOROTASE_1"/>
    <property type="match status" value="1"/>
</dbReference>
<evidence type="ECO:0000259" key="9">
    <source>
        <dbReference type="Pfam" id="PF12890"/>
    </source>
</evidence>
<dbReference type="GO" id="GO:0006145">
    <property type="term" value="P:purine nucleobase catabolic process"/>
    <property type="evidence" value="ECO:0007669"/>
    <property type="project" value="TreeGrafter"/>
</dbReference>
<feature type="binding site" evidence="7">
    <location>
        <begin position="63"/>
        <end position="65"/>
    </location>
    <ligand>
        <name>substrate</name>
    </ligand>
</feature>
<dbReference type="PANTHER" id="PTHR43668:SF2">
    <property type="entry name" value="ALLANTOINASE"/>
    <property type="match status" value="1"/>
</dbReference>
<evidence type="ECO:0000256" key="4">
    <source>
        <dbReference type="ARBA" id="ARBA00022801"/>
    </source>
</evidence>
<feature type="active site" evidence="7">
    <location>
        <position position="306"/>
    </location>
</feature>
<dbReference type="GO" id="GO:0004151">
    <property type="term" value="F:dihydroorotase activity"/>
    <property type="evidence" value="ECO:0007669"/>
    <property type="project" value="UniProtKB-UniRule"/>
</dbReference>
<dbReference type="GO" id="GO:0008270">
    <property type="term" value="F:zinc ion binding"/>
    <property type="evidence" value="ECO:0007669"/>
    <property type="project" value="UniProtKB-UniRule"/>
</dbReference>
<dbReference type="GO" id="GO:0005737">
    <property type="term" value="C:cytoplasm"/>
    <property type="evidence" value="ECO:0007669"/>
    <property type="project" value="TreeGrafter"/>
</dbReference>
<feature type="binding site" evidence="7">
    <location>
        <position position="306"/>
    </location>
    <ligand>
        <name>Zn(2+)</name>
        <dbReference type="ChEBI" id="CHEBI:29105"/>
        <label>1</label>
    </ligand>
</feature>
<accession>A0A8J7LTU9</accession>
<sequence>MNLLIKGGRLIDPSQGIDDNLDVLIADGVVLELGKGLTAPQGTETIDASGLIVTPGLIDMHVHFRDPGLEYKEDIGTGSRAAAAGGFTSVACMPNTSPVIDNKAVACYVVNKAKCEAVVNVFPVGNITKGGKGESLAEMGELKECGCVAVSDDGRPVCNSELMRRALEYAKGIGIAVISHAEEISLVGEGVMNEGFTSTELGLKGIPWAAEDVAVARDVYLAEFTGAPVHIAHISTVGSARIIRNAKARGVKVTCETAPHYFTLTDEAVAGYNTNAKMNPPLRSAADVAAMKAGLADGTIDAIATDHAPHHADEKEIEFNLAMNGIIGLETSLPLSLKLVEERCLDLTTLVKVMSCNPAKILGIDRGSLKPGYVGDVTVIDPNKAWTVTAEKLESKSKNSPFIGCEMKGAAAYTIVKGQVVHKGI</sequence>
<dbReference type="AlphaFoldDB" id="A0A8J7LTU9"/>
<dbReference type="InterPro" id="IPR004722">
    <property type="entry name" value="DHOase"/>
</dbReference>
<feature type="binding site" evidence="7">
    <location>
        <position position="279"/>
    </location>
    <ligand>
        <name>substrate</name>
    </ligand>
</feature>
<feature type="binding site" evidence="7">
    <location>
        <position position="310"/>
    </location>
    <ligand>
        <name>substrate</name>
    </ligand>
</feature>
<comment type="function">
    <text evidence="1 7">Catalyzes the reversible cyclization of carbamoyl aspartate to dihydroorotate.</text>
</comment>
<name>A0A8J7LTU9_9BACT</name>
<feature type="binding site" evidence="7">
    <location>
        <position position="61"/>
    </location>
    <ligand>
        <name>Zn(2+)</name>
        <dbReference type="ChEBI" id="CHEBI:29105"/>
        <label>1</label>
    </ligand>
</feature>
<keyword evidence="4 7" id="KW-0378">Hydrolase</keyword>
<comment type="catalytic activity">
    <reaction evidence="7">
        <text>(S)-dihydroorotate + H2O = N-carbamoyl-L-aspartate + H(+)</text>
        <dbReference type="Rhea" id="RHEA:24296"/>
        <dbReference type="ChEBI" id="CHEBI:15377"/>
        <dbReference type="ChEBI" id="CHEBI:15378"/>
        <dbReference type="ChEBI" id="CHEBI:30864"/>
        <dbReference type="ChEBI" id="CHEBI:32814"/>
        <dbReference type="EC" id="3.5.2.3"/>
    </reaction>
</comment>
<protein>
    <recommendedName>
        <fullName evidence="7">Dihydroorotase</fullName>
        <shortName evidence="7">DHOase</shortName>
        <ecNumber evidence="7">3.5.2.3</ecNumber>
    </recommendedName>
</protein>
<feature type="binding site" evidence="7">
    <location>
        <position position="153"/>
    </location>
    <ligand>
        <name>Zn(2+)</name>
        <dbReference type="ChEBI" id="CHEBI:29105"/>
        <label>1</label>
    </ligand>
</feature>
<comment type="cofactor">
    <cofactor evidence="7">
        <name>Zn(2+)</name>
        <dbReference type="ChEBI" id="CHEBI:29105"/>
    </cofactor>
    <text evidence="7">Binds 2 Zn(2+) ions per subunit.</text>
</comment>
<dbReference type="EMBL" id="JAEMHM010000003">
    <property type="protein sequence ID" value="MBJ6723824.1"/>
    <property type="molecule type" value="Genomic_DNA"/>
</dbReference>
<dbReference type="InterPro" id="IPR013108">
    <property type="entry name" value="Amidohydro_3"/>
</dbReference>
<dbReference type="RefSeq" id="WP_199382670.1">
    <property type="nucleotide sequence ID" value="NZ_JAEMHM010000003.1"/>
</dbReference>
<feature type="binding site" evidence="7">
    <location>
        <position position="63"/>
    </location>
    <ligand>
        <name>Zn(2+)</name>
        <dbReference type="ChEBI" id="CHEBI:29105"/>
        <label>1</label>
    </ligand>
</feature>
<dbReference type="HAMAP" id="MF_00220_B">
    <property type="entry name" value="PyrC_classI_B"/>
    <property type="match status" value="1"/>
</dbReference>
<keyword evidence="3 7" id="KW-0479">Metal-binding</keyword>
<dbReference type="InterPro" id="IPR032466">
    <property type="entry name" value="Metal_Hydrolase"/>
</dbReference>
<feature type="binding site" evidence="7">
    <location>
        <position position="233"/>
    </location>
    <ligand>
        <name>Zn(2+)</name>
        <dbReference type="ChEBI" id="CHEBI:29105"/>
        <label>2</label>
    </ligand>
</feature>
<feature type="binding site" evidence="7">
    <location>
        <position position="153"/>
    </location>
    <ligand>
        <name>Zn(2+)</name>
        <dbReference type="ChEBI" id="CHEBI:29105"/>
        <label>2</label>
    </ligand>
</feature>
<dbReference type="UniPathway" id="UPA00070">
    <property type="reaction ID" value="UER00117"/>
</dbReference>
<dbReference type="Gene3D" id="2.30.40.10">
    <property type="entry name" value="Urease, subunit C, domain 1"/>
    <property type="match status" value="1"/>
</dbReference>
<evidence type="ECO:0000256" key="5">
    <source>
        <dbReference type="ARBA" id="ARBA00022833"/>
    </source>
</evidence>
<dbReference type="Pfam" id="PF12890">
    <property type="entry name" value="DHOase"/>
    <property type="match status" value="1"/>
</dbReference>
<keyword evidence="11" id="KW-1185">Reference proteome</keyword>
<comment type="similarity">
    <text evidence="2 7">Belongs to the metallo-dependent hydrolases superfamily. DHOase family. Class I DHOase subfamily.</text>
</comment>
<evidence type="ECO:0000313" key="10">
    <source>
        <dbReference type="EMBL" id="MBJ6723824.1"/>
    </source>
</evidence>
<keyword evidence="5 7" id="KW-0862">Zinc</keyword>
<proteinExistence type="inferred from homology"/>
<evidence type="ECO:0000256" key="6">
    <source>
        <dbReference type="ARBA" id="ARBA00022975"/>
    </source>
</evidence>
<feature type="binding site" evidence="7">
    <location>
        <position position="95"/>
    </location>
    <ligand>
        <name>substrate</name>
    </ligand>
</feature>
<dbReference type="InterPro" id="IPR050138">
    <property type="entry name" value="DHOase/Allantoinase_Hydrolase"/>
</dbReference>
<keyword evidence="6 7" id="KW-0665">Pyrimidine biosynthesis</keyword>
<evidence type="ECO:0000256" key="2">
    <source>
        <dbReference type="ARBA" id="ARBA00010286"/>
    </source>
</evidence>
<dbReference type="Proteomes" id="UP000636888">
    <property type="component" value="Unassembled WGS sequence"/>
</dbReference>
<dbReference type="PROSITE" id="PS00483">
    <property type="entry name" value="DIHYDROOROTASE_2"/>
    <property type="match status" value="1"/>
</dbReference>
<organism evidence="10 11">
    <name type="scientific">Geomesophilobacter sediminis</name>
    <dbReference type="NCBI Taxonomy" id="2798584"/>
    <lineage>
        <taxon>Bacteria</taxon>
        <taxon>Pseudomonadati</taxon>
        <taxon>Thermodesulfobacteriota</taxon>
        <taxon>Desulfuromonadia</taxon>
        <taxon>Geobacterales</taxon>
        <taxon>Geobacteraceae</taxon>
        <taxon>Geomesophilobacter</taxon>
    </lineage>
</organism>
<evidence type="ECO:0000259" key="8">
    <source>
        <dbReference type="Pfam" id="PF07969"/>
    </source>
</evidence>
<dbReference type="GO" id="GO:0044205">
    <property type="term" value="P:'de novo' UMP biosynthetic process"/>
    <property type="evidence" value="ECO:0007669"/>
    <property type="project" value="UniProtKB-UniRule"/>
</dbReference>
<dbReference type="Gene3D" id="3.20.20.140">
    <property type="entry name" value="Metal-dependent hydrolases"/>
    <property type="match status" value="1"/>
</dbReference>
<dbReference type="Pfam" id="PF07969">
    <property type="entry name" value="Amidohydro_3"/>
    <property type="match status" value="1"/>
</dbReference>
<dbReference type="InterPro" id="IPR011059">
    <property type="entry name" value="Metal-dep_hydrolase_composite"/>
</dbReference>
<comment type="caution">
    <text evidence="7">Lacks conserved residue(s) required for the propagation of feature annotation.</text>
</comment>
<comment type="pathway">
    <text evidence="7">Pyrimidine metabolism; UMP biosynthesis via de novo pathway; (S)-dihydroorotate from bicarbonate: step 3/3.</text>
</comment>
<evidence type="ECO:0000313" key="11">
    <source>
        <dbReference type="Proteomes" id="UP000636888"/>
    </source>
</evidence>
<evidence type="ECO:0000256" key="1">
    <source>
        <dbReference type="ARBA" id="ARBA00002368"/>
    </source>
</evidence>
<dbReference type="SUPFAM" id="SSF51338">
    <property type="entry name" value="Composite domain of metallo-dependent hydrolases"/>
    <property type="match status" value="1"/>
</dbReference>
<dbReference type="GO" id="GO:0004038">
    <property type="term" value="F:allantoinase activity"/>
    <property type="evidence" value="ECO:0007669"/>
    <property type="project" value="TreeGrafter"/>
</dbReference>
<dbReference type="CDD" id="cd01317">
    <property type="entry name" value="DHOase_IIa"/>
    <property type="match status" value="1"/>
</dbReference>
<gene>
    <name evidence="7" type="primary">pyrC</name>
    <name evidence="10" type="ORF">JFN93_03805</name>
</gene>
<comment type="caution">
    <text evidence="10">The sequence shown here is derived from an EMBL/GenBank/DDBJ whole genome shotgun (WGS) entry which is preliminary data.</text>
</comment>
<dbReference type="InterPro" id="IPR024403">
    <property type="entry name" value="DHOase_cat"/>
</dbReference>
<evidence type="ECO:0000256" key="3">
    <source>
        <dbReference type="ARBA" id="ARBA00022723"/>
    </source>
</evidence>
<feature type="domain" description="Amidohydrolase 3" evidence="8">
    <location>
        <begin position="341"/>
        <end position="422"/>
    </location>
</feature>
<dbReference type="EC" id="3.5.2.3" evidence="7"/>
<reference evidence="10" key="1">
    <citation type="submission" date="2020-12" db="EMBL/GenBank/DDBJ databases">
        <title>Geomonas sp. Red875, isolated from river sediment.</title>
        <authorList>
            <person name="Xu Z."/>
            <person name="Zhang Z."/>
            <person name="Masuda Y."/>
            <person name="Itoh H."/>
            <person name="Senoo K."/>
        </authorList>
    </citation>
    <scope>NUCLEOTIDE SEQUENCE</scope>
    <source>
        <strain evidence="10">Red875</strain>
    </source>
</reference>
<dbReference type="NCBIfam" id="TIGR00857">
    <property type="entry name" value="pyrC_multi"/>
    <property type="match status" value="1"/>
</dbReference>
<evidence type="ECO:0000256" key="7">
    <source>
        <dbReference type="HAMAP-Rule" id="MF_00220"/>
    </source>
</evidence>
<feature type="domain" description="Dihydroorotase catalytic" evidence="9">
    <location>
        <begin position="52"/>
        <end position="236"/>
    </location>
</feature>
<dbReference type="PANTHER" id="PTHR43668">
    <property type="entry name" value="ALLANTOINASE"/>
    <property type="match status" value="1"/>
</dbReference>